<dbReference type="GO" id="GO:0019867">
    <property type="term" value="C:outer membrane"/>
    <property type="evidence" value="ECO:0007669"/>
    <property type="project" value="InterPro"/>
</dbReference>
<dbReference type="PANTHER" id="PTHR35603">
    <property type="match status" value="1"/>
</dbReference>
<evidence type="ECO:0000313" key="5">
    <source>
        <dbReference type="EMBL" id="TZF91428.1"/>
    </source>
</evidence>
<accession>A0A5D8Z950</accession>
<name>A0A5D8Z950_9GAMM</name>
<sequence length="103" mass="10672">MNNVRTLLVAALLAGAVVAPSAQAATHCYDKVVYRKHAVQDPHRVTGTAIGAALGGLIGHQVGGGKGRDLATVGGAVAGGVAGHKIQRHRQDRTYREIVRVCN</sequence>
<feature type="domain" description="Glycine zipper 2TM" evidence="4">
    <location>
        <begin position="47"/>
        <end position="87"/>
    </location>
</feature>
<gene>
    <name evidence="5" type="ORF">FW784_01725</name>
</gene>
<evidence type="ECO:0000259" key="4">
    <source>
        <dbReference type="Pfam" id="PF05433"/>
    </source>
</evidence>
<keyword evidence="2" id="KW-0472">Membrane</keyword>
<organism evidence="5 6">
    <name type="scientific">Cognatilysobacter lacus</name>
    <dbReference type="NCBI Taxonomy" id="1643323"/>
    <lineage>
        <taxon>Bacteria</taxon>
        <taxon>Pseudomonadati</taxon>
        <taxon>Pseudomonadota</taxon>
        <taxon>Gammaproteobacteria</taxon>
        <taxon>Lysobacterales</taxon>
        <taxon>Lysobacteraceae</taxon>
        <taxon>Cognatilysobacter</taxon>
    </lineage>
</organism>
<dbReference type="AlphaFoldDB" id="A0A5D8Z950"/>
<dbReference type="Proteomes" id="UP000323164">
    <property type="component" value="Unassembled WGS sequence"/>
</dbReference>
<dbReference type="Pfam" id="PF05433">
    <property type="entry name" value="Rick_17kDa_Anti"/>
    <property type="match status" value="1"/>
</dbReference>
<dbReference type="PANTHER" id="PTHR35603:SF2">
    <property type="entry name" value="OUTER MEMBRANE LIPOPROTEIN"/>
    <property type="match status" value="1"/>
</dbReference>
<comment type="caution">
    <text evidence="5">The sequence shown here is derived from an EMBL/GenBank/DDBJ whole genome shotgun (WGS) entry which is preliminary data.</text>
</comment>
<dbReference type="InterPro" id="IPR008816">
    <property type="entry name" value="Gly_zipper_2TM_dom"/>
</dbReference>
<keyword evidence="6" id="KW-1185">Reference proteome</keyword>
<feature type="signal peptide" evidence="3">
    <location>
        <begin position="1"/>
        <end position="24"/>
    </location>
</feature>
<comment type="subcellular location">
    <subcellularLocation>
        <location evidence="1">Membrane</location>
    </subcellularLocation>
</comment>
<evidence type="ECO:0000256" key="3">
    <source>
        <dbReference type="SAM" id="SignalP"/>
    </source>
</evidence>
<dbReference type="EMBL" id="VTRV01000009">
    <property type="protein sequence ID" value="TZF91428.1"/>
    <property type="molecule type" value="Genomic_DNA"/>
</dbReference>
<reference evidence="5 6" key="1">
    <citation type="submission" date="2019-08" db="EMBL/GenBank/DDBJ databases">
        <title>Draft genome sequence of Lysobacter sp. UKS-15.</title>
        <authorList>
            <person name="Im W.-T."/>
        </authorList>
    </citation>
    <scope>NUCLEOTIDE SEQUENCE [LARGE SCALE GENOMIC DNA]</scope>
    <source>
        <strain evidence="5 6">UKS-15</strain>
    </source>
</reference>
<evidence type="ECO:0000256" key="1">
    <source>
        <dbReference type="ARBA" id="ARBA00004370"/>
    </source>
</evidence>
<evidence type="ECO:0000313" key="6">
    <source>
        <dbReference type="Proteomes" id="UP000323164"/>
    </source>
</evidence>
<keyword evidence="3" id="KW-0732">Signal</keyword>
<dbReference type="RefSeq" id="WP_149351630.1">
    <property type="nucleotide sequence ID" value="NZ_VTRV01000009.1"/>
</dbReference>
<protein>
    <submittedName>
        <fullName evidence="5">Glycine zipper 2TM domain-containing protein</fullName>
    </submittedName>
</protein>
<feature type="chain" id="PRO_5022713210" evidence="3">
    <location>
        <begin position="25"/>
        <end position="103"/>
    </location>
</feature>
<dbReference type="InterPro" id="IPR051407">
    <property type="entry name" value="Bact_OM_lipoprot/Surf_antigen"/>
</dbReference>
<proteinExistence type="predicted"/>
<evidence type="ECO:0000256" key="2">
    <source>
        <dbReference type="ARBA" id="ARBA00023136"/>
    </source>
</evidence>